<comment type="caution">
    <text evidence="2">The sequence shown here is derived from an EMBL/GenBank/DDBJ whole genome shotgun (WGS) entry which is preliminary data.</text>
</comment>
<dbReference type="RefSeq" id="WP_132677287.1">
    <property type="nucleotide sequence ID" value="NZ_SMKS01000040.1"/>
</dbReference>
<dbReference type="AlphaFoldDB" id="A0A4R4VLV1"/>
<sequence length="422" mass="46139">MSYWWVNQGQTFAAERRDGFLWAPKTGKNGRSFGHWQTMSMVRPSDVVLHYAKGAVRAISRATASASDAPRPSSLPDGVWDQLGWLLPVDMNDLAQPITLDEIPPMMRYQQAQPMFNQHGGVVQGYLYQVDIEWFAQFARHFADRLPVGVEIEARVPAEIAGGAENLLRVLIGEQLLTFDGDNETITAVRGSKAIVSSTGATQSQSVPVSDVQRALDLLQRDSSVICQPEHVGDHSTFIGAVLRTLPGTQLLLQPPTISLEPPSDRSTARPGRGTSMPSGPLDKQVTRNTRTEQPALRRSLVGNKSISQCALCGEEMPIEFLVAAHIKQRSLCSDEEKSDLVNIGMLACKFGCDDLYELGYISVDPSGVIVAASADELHGNFISSALARLAGAPCSAFTSANAKYFQWHRENKYRGGSFELH</sequence>
<protein>
    <recommendedName>
        <fullName evidence="4">HNH endonuclease</fullName>
    </recommendedName>
</protein>
<gene>
    <name evidence="2" type="ORF">E1181_20760</name>
</gene>
<evidence type="ECO:0000256" key="1">
    <source>
        <dbReference type="SAM" id="MobiDB-lite"/>
    </source>
</evidence>
<evidence type="ECO:0000313" key="3">
    <source>
        <dbReference type="Proteomes" id="UP000295674"/>
    </source>
</evidence>
<reference evidence="2 3" key="1">
    <citation type="submission" date="2019-03" db="EMBL/GenBank/DDBJ databases">
        <title>Draft genome sequences of novel Actinobacteria.</title>
        <authorList>
            <person name="Sahin N."/>
            <person name="Ay H."/>
            <person name="Saygin H."/>
        </authorList>
    </citation>
    <scope>NUCLEOTIDE SEQUENCE [LARGE SCALE GENOMIC DNA]</scope>
    <source>
        <strain evidence="2 3">16K309</strain>
    </source>
</reference>
<dbReference type="OrthoDB" id="3650427at2"/>
<organism evidence="2 3">
    <name type="scientific">Saccharopolyspora terrae</name>
    <dbReference type="NCBI Taxonomy" id="2530384"/>
    <lineage>
        <taxon>Bacteria</taxon>
        <taxon>Bacillati</taxon>
        <taxon>Actinomycetota</taxon>
        <taxon>Actinomycetes</taxon>
        <taxon>Pseudonocardiales</taxon>
        <taxon>Pseudonocardiaceae</taxon>
        <taxon>Saccharopolyspora</taxon>
    </lineage>
</organism>
<evidence type="ECO:0008006" key="4">
    <source>
        <dbReference type="Google" id="ProtNLM"/>
    </source>
</evidence>
<dbReference type="Proteomes" id="UP000295674">
    <property type="component" value="Unassembled WGS sequence"/>
</dbReference>
<proteinExistence type="predicted"/>
<feature type="region of interest" description="Disordered" evidence="1">
    <location>
        <begin position="254"/>
        <end position="296"/>
    </location>
</feature>
<keyword evidence="3" id="KW-1185">Reference proteome</keyword>
<accession>A0A4R4VLV1</accession>
<dbReference type="EMBL" id="SMKS01000040">
    <property type="protein sequence ID" value="TDD03324.1"/>
    <property type="molecule type" value="Genomic_DNA"/>
</dbReference>
<name>A0A4R4VLV1_9PSEU</name>
<evidence type="ECO:0000313" key="2">
    <source>
        <dbReference type="EMBL" id="TDD03324.1"/>
    </source>
</evidence>